<dbReference type="Pfam" id="PF26585">
    <property type="entry name" value="STX17_N"/>
    <property type="match status" value="1"/>
</dbReference>
<dbReference type="InterPro" id="IPR059001">
    <property type="entry name" value="STX17_N"/>
</dbReference>
<gene>
    <name evidence="6" type="primary">101895131</name>
    <name evidence="8" type="synonym">LOC131803972</name>
</gene>
<dbReference type="GO" id="GO:0000421">
    <property type="term" value="C:autophagosome membrane"/>
    <property type="evidence" value="ECO:0007669"/>
    <property type="project" value="TreeGrafter"/>
</dbReference>
<dbReference type="Gene3D" id="1.20.5.110">
    <property type="match status" value="1"/>
</dbReference>
<dbReference type="RefSeq" id="XP_005180174.2">
    <property type="nucleotide sequence ID" value="XM_005180117.4"/>
</dbReference>
<dbReference type="InterPro" id="IPR028676">
    <property type="entry name" value="STX17_SNARE"/>
</dbReference>
<evidence type="ECO:0000313" key="8">
    <source>
        <dbReference type="RefSeq" id="XP_058981974.1"/>
    </source>
</evidence>
<feature type="coiled-coil region" evidence="2">
    <location>
        <begin position="167"/>
        <end position="219"/>
    </location>
</feature>
<feature type="region of interest" description="Disordered" evidence="3">
    <location>
        <begin position="291"/>
        <end position="312"/>
    </location>
</feature>
<feature type="transmembrane region" description="Helical" evidence="4">
    <location>
        <begin position="232"/>
        <end position="251"/>
    </location>
</feature>
<dbReference type="Proteomes" id="UP001652621">
    <property type="component" value="Unplaced"/>
</dbReference>
<dbReference type="STRING" id="7370.A0A1I8NCQ4"/>
<dbReference type="SUPFAM" id="SSF47661">
    <property type="entry name" value="t-snare proteins"/>
    <property type="match status" value="1"/>
</dbReference>
<keyword evidence="4" id="KW-0472">Membrane</keyword>
<dbReference type="eggNOG" id="KOG0811">
    <property type="taxonomic scope" value="Eukaryota"/>
</dbReference>
<protein>
    <submittedName>
        <fullName evidence="8">Syntaxin-17-like</fullName>
    </submittedName>
</protein>
<dbReference type="InterPro" id="IPR000727">
    <property type="entry name" value="T_SNARE_dom"/>
</dbReference>
<dbReference type="GO" id="GO:0006886">
    <property type="term" value="P:intracellular protein transport"/>
    <property type="evidence" value="ECO:0007669"/>
    <property type="project" value="TreeGrafter"/>
</dbReference>
<proteinExistence type="inferred from homology"/>
<dbReference type="VEuPathDB" id="VectorBase:MDOA013856"/>
<keyword evidence="2" id="KW-0175">Coiled coil</keyword>
<dbReference type="KEGG" id="mde:101895131"/>
<dbReference type="GO" id="GO:0048278">
    <property type="term" value="P:vesicle docking"/>
    <property type="evidence" value="ECO:0007669"/>
    <property type="project" value="TreeGrafter"/>
</dbReference>
<dbReference type="CDD" id="cd15846">
    <property type="entry name" value="SNARE_syntaxin17"/>
    <property type="match status" value="1"/>
</dbReference>
<keyword evidence="4" id="KW-1133">Transmembrane helix</keyword>
<dbReference type="EnsemblMetazoa" id="MDOA013856-RA">
    <property type="protein sequence ID" value="MDOA013856-PA"/>
    <property type="gene ID" value="MDOA013856"/>
</dbReference>
<dbReference type="PROSITE" id="PS50192">
    <property type="entry name" value="T_SNARE"/>
    <property type="match status" value="1"/>
</dbReference>
<dbReference type="GO" id="GO:0031201">
    <property type="term" value="C:SNARE complex"/>
    <property type="evidence" value="ECO:0007669"/>
    <property type="project" value="TreeGrafter"/>
</dbReference>
<evidence type="ECO:0000313" key="6">
    <source>
        <dbReference type="EnsemblMetazoa" id="MDOA013856-PA"/>
    </source>
</evidence>
<reference evidence="6" key="1">
    <citation type="submission" date="2020-05" db="UniProtKB">
        <authorList>
            <consortium name="EnsemblMetazoa"/>
        </authorList>
    </citation>
    <scope>IDENTIFICATION</scope>
    <source>
        <strain evidence="6">Aabys</strain>
    </source>
</reference>
<dbReference type="GO" id="GO:0000149">
    <property type="term" value="F:SNARE binding"/>
    <property type="evidence" value="ECO:0007669"/>
    <property type="project" value="TreeGrafter"/>
</dbReference>
<keyword evidence="4" id="KW-0812">Transmembrane</keyword>
<dbReference type="PANTHER" id="PTHR19957:SF139">
    <property type="entry name" value="SYNTAXIN-17"/>
    <property type="match status" value="1"/>
</dbReference>
<dbReference type="InterPro" id="IPR010989">
    <property type="entry name" value="SNARE"/>
</dbReference>
<evidence type="ECO:0000256" key="3">
    <source>
        <dbReference type="SAM" id="MobiDB-lite"/>
    </source>
</evidence>
<dbReference type="PANTHER" id="PTHR19957">
    <property type="entry name" value="SYNTAXIN"/>
    <property type="match status" value="1"/>
</dbReference>
<dbReference type="GO" id="GO:0005484">
    <property type="term" value="F:SNAP receptor activity"/>
    <property type="evidence" value="ECO:0007669"/>
    <property type="project" value="TreeGrafter"/>
</dbReference>
<dbReference type="OrthoDB" id="10035606at2759"/>
<dbReference type="VEuPathDB" id="VectorBase:MDOMA2_002535"/>
<dbReference type="GO" id="GO:0005886">
    <property type="term" value="C:plasma membrane"/>
    <property type="evidence" value="ECO:0007669"/>
    <property type="project" value="TreeGrafter"/>
</dbReference>
<reference evidence="8" key="2">
    <citation type="submission" date="2025-05" db="UniProtKB">
        <authorList>
            <consortium name="RefSeq"/>
        </authorList>
    </citation>
    <scope>IDENTIFICATION</scope>
    <source>
        <strain evidence="8">Aabys</strain>
        <tissue evidence="8">Whole body</tissue>
    </source>
</reference>
<evidence type="ECO:0000256" key="2">
    <source>
        <dbReference type="SAM" id="Coils"/>
    </source>
</evidence>
<comment type="similarity">
    <text evidence="1">Belongs to the syntaxin family.</text>
</comment>
<evidence type="ECO:0000256" key="1">
    <source>
        <dbReference type="ARBA" id="ARBA00009063"/>
    </source>
</evidence>
<sequence>MTMTPAIDKIPLKQAEIAVRRFNDMAIPHHLGLLKNHHSNIEKSLALGDWNKIKKEEINAMRVIKQIKNLLLEMDALREKVRDDDLERFDVMMEEGKQKAFDGMKEYLELQLKSPTNTLRSQGPYEEDDVEQHLNDTVEIGQTQAYHQTLPEIRTNFSQEEHILAQRQSCFEELQNLQEEIRDLNGMFHNMGELVHQQAESVQAIADNAEEALENVQAGESALRKALSYKKAMYPVMGALLGTCVGGPIGLVAGLKAGGLAAVGCGILGFTGGSVLKSNPAILQGNIEEEQQATLENSEQTQEEIEMTKKED</sequence>
<feature type="transmembrane region" description="Helical" evidence="4">
    <location>
        <begin position="257"/>
        <end position="276"/>
    </location>
</feature>
<evidence type="ECO:0000256" key="4">
    <source>
        <dbReference type="SAM" id="Phobius"/>
    </source>
</evidence>
<dbReference type="GO" id="GO:0012505">
    <property type="term" value="C:endomembrane system"/>
    <property type="evidence" value="ECO:0007669"/>
    <property type="project" value="TreeGrafter"/>
</dbReference>
<accession>A0A1I8NCQ4</accession>
<evidence type="ECO:0000313" key="7">
    <source>
        <dbReference type="Proteomes" id="UP001652621"/>
    </source>
</evidence>
<feature type="coiled-coil region" evidence="2">
    <location>
        <begin position="53"/>
        <end position="87"/>
    </location>
</feature>
<name>A0A1I8NCQ4_MUSDO</name>
<dbReference type="RefSeq" id="XP_058981974.1">
    <property type="nucleotide sequence ID" value="XM_059125991.1"/>
</dbReference>
<dbReference type="InterPro" id="IPR045242">
    <property type="entry name" value="Syntaxin"/>
</dbReference>
<organism evidence="6">
    <name type="scientific">Musca domestica</name>
    <name type="common">House fly</name>
    <dbReference type="NCBI Taxonomy" id="7370"/>
    <lineage>
        <taxon>Eukaryota</taxon>
        <taxon>Metazoa</taxon>
        <taxon>Ecdysozoa</taxon>
        <taxon>Arthropoda</taxon>
        <taxon>Hexapoda</taxon>
        <taxon>Insecta</taxon>
        <taxon>Pterygota</taxon>
        <taxon>Neoptera</taxon>
        <taxon>Endopterygota</taxon>
        <taxon>Diptera</taxon>
        <taxon>Brachycera</taxon>
        <taxon>Muscomorpha</taxon>
        <taxon>Muscoidea</taxon>
        <taxon>Muscidae</taxon>
        <taxon>Musca</taxon>
    </lineage>
</organism>
<dbReference type="SMART" id="SM00397">
    <property type="entry name" value="t_SNARE"/>
    <property type="match status" value="1"/>
</dbReference>
<dbReference type="GO" id="GO:0006906">
    <property type="term" value="P:vesicle fusion"/>
    <property type="evidence" value="ECO:0007669"/>
    <property type="project" value="TreeGrafter"/>
</dbReference>
<dbReference type="GO" id="GO:0006887">
    <property type="term" value="P:exocytosis"/>
    <property type="evidence" value="ECO:0007669"/>
    <property type="project" value="TreeGrafter"/>
</dbReference>
<feature type="domain" description="T-SNARE coiled-coil homology" evidence="5">
    <location>
        <begin position="164"/>
        <end position="226"/>
    </location>
</feature>
<evidence type="ECO:0000259" key="5">
    <source>
        <dbReference type="PROSITE" id="PS50192"/>
    </source>
</evidence>
<dbReference type="AlphaFoldDB" id="A0A1I8NCQ4"/>
<keyword evidence="7" id="KW-1185">Reference proteome</keyword>